<dbReference type="InterPro" id="IPR000182">
    <property type="entry name" value="GNAT_dom"/>
</dbReference>
<dbReference type="GO" id="GO:0016747">
    <property type="term" value="F:acyltransferase activity, transferring groups other than amino-acyl groups"/>
    <property type="evidence" value="ECO:0007669"/>
    <property type="project" value="InterPro"/>
</dbReference>
<sequence length="187" mass="21086">MASLNLQFRTATPEDADQIQELVETAFRTEDSRSGWTGNTELASTFRLDVGEVASKIANPQNTILMALDDDKNLVASIEVAKRDGNCGRLSMIAVNDRYQRSGVGRLVLAYAEAYCRRVWGAEKFSLNALSIRKTLIEWYMRQGYQKTGETSPFPRERFISLALPEDMCFIEMEKDFKGPLETAQQA</sequence>
<dbReference type="PROSITE" id="PS51186">
    <property type="entry name" value="GNAT"/>
    <property type="match status" value="1"/>
</dbReference>
<organism evidence="2 3">
    <name type="scientific">Trichoderma gamsii</name>
    <dbReference type="NCBI Taxonomy" id="398673"/>
    <lineage>
        <taxon>Eukaryota</taxon>
        <taxon>Fungi</taxon>
        <taxon>Dikarya</taxon>
        <taxon>Ascomycota</taxon>
        <taxon>Pezizomycotina</taxon>
        <taxon>Sordariomycetes</taxon>
        <taxon>Hypocreomycetidae</taxon>
        <taxon>Hypocreales</taxon>
        <taxon>Hypocreaceae</taxon>
        <taxon>Trichoderma</taxon>
    </lineage>
</organism>
<reference evidence="2 3" key="1">
    <citation type="submission" date="2017-02" db="EMBL/GenBank/DDBJ databases">
        <title>Genomes of Trichoderma spp. with biocontrol activity.</title>
        <authorList>
            <person name="Gardiner D."/>
            <person name="Kazan K."/>
            <person name="Vos C."/>
            <person name="Harvey P."/>
        </authorList>
    </citation>
    <scope>NUCLEOTIDE SEQUENCE [LARGE SCALE GENOMIC DNA]</scope>
    <source>
        <strain evidence="2 3">A5MH</strain>
    </source>
</reference>
<dbReference type="Proteomes" id="UP000236546">
    <property type="component" value="Unassembled WGS sequence"/>
</dbReference>
<gene>
    <name evidence="2" type="ORF">TGAMA5MH_06024</name>
</gene>
<dbReference type="AlphaFoldDB" id="A0A2K0TA04"/>
<dbReference type="CDD" id="cd04301">
    <property type="entry name" value="NAT_SF"/>
    <property type="match status" value="1"/>
</dbReference>
<dbReference type="InterPro" id="IPR016181">
    <property type="entry name" value="Acyl_CoA_acyltransferase"/>
</dbReference>
<accession>A0A2K0TA04</accession>
<comment type="caution">
    <text evidence="2">The sequence shown here is derived from an EMBL/GenBank/DDBJ whole genome shotgun (WGS) entry which is preliminary data.</text>
</comment>
<dbReference type="PANTHER" id="PTHR43617">
    <property type="entry name" value="L-AMINO ACID N-ACETYLTRANSFERASE"/>
    <property type="match status" value="1"/>
</dbReference>
<dbReference type="Gene3D" id="3.40.630.30">
    <property type="match status" value="1"/>
</dbReference>
<name>A0A2K0TA04_9HYPO</name>
<dbReference type="Pfam" id="PF00583">
    <property type="entry name" value="Acetyltransf_1"/>
    <property type="match status" value="1"/>
</dbReference>
<protein>
    <recommendedName>
        <fullName evidence="1">N-acetyltransferase domain-containing protein</fullName>
    </recommendedName>
</protein>
<dbReference type="OrthoDB" id="5689at2759"/>
<evidence type="ECO:0000259" key="1">
    <source>
        <dbReference type="PROSITE" id="PS51186"/>
    </source>
</evidence>
<dbReference type="PANTHER" id="PTHR43617:SF9">
    <property type="entry name" value="GNAT FAMILY ACETYLTRANSFERASE"/>
    <property type="match status" value="1"/>
</dbReference>
<evidence type="ECO:0000313" key="3">
    <source>
        <dbReference type="Proteomes" id="UP000236546"/>
    </source>
</evidence>
<dbReference type="SUPFAM" id="SSF55729">
    <property type="entry name" value="Acyl-CoA N-acyltransferases (Nat)"/>
    <property type="match status" value="1"/>
</dbReference>
<proteinExistence type="predicted"/>
<evidence type="ECO:0000313" key="2">
    <source>
        <dbReference type="EMBL" id="PNP42342.1"/>
    </source>
</evidence>
<feature type="domain" description="N-acetyltransferase" evidence="1">
    <location>
        <begin position="6"/>
        <end position="178"/>
    </location>
</feature>
<dbReference type="EMBL" id="MTYH01000051">
    <property type="protein sequence ID" value="PNP42342.1"/>
    <property type="molecule type" value="Genomic_DNA"/>
</dbReference>
<dbReference type="InterPro" id="IPR050276">
    <property type="entry name" value="MshD_Acetyltransferase"/>
</dbReference>